<keyword evidence="3" id="KW-1185">Reference proteome</keyword>
<feature type="compositionally biased region" description="Low complexity" evidence="1">
    <location>
        <begin position="30"/>
        <end position="40"/>
    </location>
</feature>
<evidence type="ECO:0000256" key="1">
    <source>
        <dbReference type="SAM" id="MobiDB-lite"/>
    </source>
</evidence>
<feature type="compositionally biased region" description="Basic and acidic residues" evidence="1">
    <location>
        <begin position="41"/>
        <end position="52"/>
    </location>
</feature>
<dbReference type="Proteomes" id="UP001151760">
    <property type="component" value="Unassembled WGS sequence"/>
</dbReference>
<proteinExistence type="predicted"/>
<accession>A0ABQ5C7H7</accession>
<comment type="caution">
    <text evidence="2">The sequence shown here is derived from an EMBL/GenBank/DDBJ whole genome shotgun (WGS) entry which is preliminary data.</text>
</comment>
<evidence type="ECO:0000313" key="3">
    <source>
        <dbReference type="Proteomes" id="UP001151760"/>
    </source>
</evidence>
<feature type="compositionally biased region" description="Low complexity" evidence="1">
    <location>
        <begin position="58"/>
        <end position="72"/>
    </location>
</feature>
<feature type="region of interest" description="Disordered" evidence="1">
    <location>
        <begin position="1"/>
        <end position="80"/>
    </location>
</feature>
<evidence type="ECO:0000313" key="2">
    <source>
        <dbReference type="EMBL" id="GJT21963.1"/>
    </source>
</evidence>
<reference evidence="2" key="1">
    <citation type="journal article" date="2022" name="Int. J. Mol. Sci.">
        <title>Draft Genome of Tanacetum Coccineum: Genomic Comparison of Closely Related Tanacetum-Family Plants.</title>
        <authorList>
            <person name="Yamashiro T."/>
            <person name="Shiraishi A."/>
            <person name="Nakayama K."/>
            <person name="Satake H."/>
        </authorList>
    </citation>
    <scope>NUCLEOTIDE SEQUENCE</scope>
</reference>
<feature type="compositionally biased region" description="Basic and acidic residues" evidence="1">
    <location>
        <begin position="1"/>
        <end position="25"/>
    </location>
</feature>
<gene>
    <name evidence="2" type="ORF">Tco_0891900</name>
</gene>
<organism evidence="2 3">
    <name type="scientific">Tanacetum coccineum</name>
    <dbReference type="NCBI Taxonomy" id="301880"/>
    <lineage>
        <taxon>Eukaryota</taxon>
        <taxon>Viridiplantae</taxon>
        <taxon>Streptophyta</taxon>
        <taxon>Embryophyta</taxon>
        <taxon>Tracheophyta</taxon>
        <taxon>Spermatophyta</taxon>
        <taxon>Magnoliopsida</taxon>
        <taxon>eudicotyledons</taxon>
        <taxon>Gunneridae</taxon>
        <taxon>Pentapetalae</taxon>
        <taxon>asterids</taxon>
        <taxon>campanulids</taxon>
        <taxon>Asterales</taxon>
        <taxon>Asteraceae</taxon>
        <taxon>Asteroideae</taxon>
        <taxon>Anthemideae</taxon>
        <taxon>Anthemidinae</taxon>
        <taxon>Tanacetum</taxon>
    </lineage>
</organism>
<protein>
    <submittedName>
        <fullName evidence="2">Uncharacterized protein</fullName>
    </submittedName>
</protein>
<reference evidence="2" key="2">
    <citation type="submission" date="2022-01" db="EMBL/GenBank/DDBJ databases">
        <authorList>
            <person name="Yamashiro T."/>
            <person name="Shiraishi A."/>
            <person name="Satake H."/>
            <person name="Nakayama K."/>
        </authorList>
    </citation>
    <scope>NUCLEOTIDE SEQUENCE</scope>
</reference>
<sequence length="80" mass="9382">MKETPYELLKDNEKKQLGKNEEAKMIVRISQKSQENNQKNEQARTRESEEFKKKPKNQSRSQKSQASAKSWSTKVNKPKS</sequence>
<dbReference type="EMBL" id="BQNB010013931">
    <property type="protein sequence ID" value="GJT21963.1"/>
    <property type="molecule type" value="Genomic_DNA"/>
</dbReference>
<name>A0ABQ5C7H7_9ASTR</name>